<dbReference type="InterPro" id="IPR001296">
    <property type="entry name" value="Glyco_trans_1"/>
</dbReference>
<proteinExistence type="predicted"/>
<evidence type="ECO:0008006" key="6">
    <source>
        <dbReference type="Google" id="ProtNLM"/>
    </source>
</evidence>
<protein>
    <recommendedName>
        <fullName evidence="6">Glycosyl transferase family 1 domain-containing protein</fullName>
    </recommendedName>
</protein>
<dbReference type="GO" id="GO:0009103">
    <property type="term" value="P:lipopolysaccharide biosynthetic process"/>
    <property type="evidence" value="ECO:0007669"/>
    <property type="project" value="TreeGrafter"/>
</dbReference>
<organism evidence="4 5">
    <name type="scientific">Candidatus Magasanikbacteria bacterium RIFOXYD2_FULL_36_9</name>
    <dbReference type="NCBI Taxonomy" id="1798707"/>
    <lineage>
        <taxon>Bacteria</taxon>
        <taxon>Candidatus Magasanikiibacteriota</taxon>
    </lineage>
</organism>
<dbReference type="SUPFAM" id="SSF53756">
    <property type="entry name" value="UDP-Glycosyltransferase/glycogen phosphorylase"/>
    <property type="match status" value="1"/>
</dbReference>
<comment type="caution">
    <text evidence="4">The sequence shown here is derived from an EMBL/GenBank/DDBJ whole genome shotgun (WGS) entry which is preliminary data.</text>
</comment>
<dbReference type="Pfam" id="PF00534">
    <property type="entry name" value="Glycos_transf_1"/>
    <property type="match status" value="1"/>
</dbReference>
<feature type="domain" description="Glycosyl transferase family 1" evidence="2">
    <location>
        <begin position="200"/>
        <end position="358"/>
    </location>
</feature>
<dbReference type="Gene3D" id="3.40.50.2000">
    <property type="entry name" value="Glycogen Phosphorylase B"/>
    <property type="match status" value="2"/>
</dbReference>
<feature type="domain" description="Glycosyltransferase subfamily 4-like N-terminal" evidence="3">
    <location>
        <begin position="58"/>
        <end position="180"/>
    </location>
</feature>
<evidence type="ECO:0000259" key="2">
    <source>
        <dbReference type="Pfam" id="PF00534"/>
    </source>
</evidence>
<dbReference type="CDD" id="cd03809">
    <property type="entry name" value="GT4_MtfB-like"/>
    <property type="match status" value="1"/>
</dbReference>
<sequence length="379" mass="43831">MNIGVDIRPLMVKNKTGIGEYTLELLSAIFKEDKINEYYLFSNSIKKLKTNLRIWNQPNVHYVHSPYPNKLLNFFLAFGFINIDQLLPTKIDCWYSPNMNFLSLGNIGKYILTIHDISFEIFPEFYTLKQLMWHKIINPKKQCQLANIIIVPSENTKRDLIEHYKIDKDKIKVIYPGLATKFDLSNNELTLQKSIVQKKYDLPENFIIFLGSIEPRKNIFSLIQAFEKLPTKLTEKYHLIIIGGSGWKNKIIYQIAERSKLHKQIKFLGFIADADKPALLSLSKLFIFPSFYEGFGFPVIEAMKMSVPVITSNRSSLPEISGNNAILINPNNISDLKNSIQSLLENDNLYQEYKKRGFETASKYAWENSAKAHLSIFNN</sequence>
<evidence type="ECO:0000256" key="1">
    <source>
        <dbReference type="ARBA" id="ARBA00022679"/>
    </source>
</evidence>
<name>A0A1F6NYL5_9BACT</name>
<dbReference type="EMBL" id="MFRC01000052">
    <property type="protein sequence ID" value="OGH89006.1"/>
    <property type="molecule type" value="Genomic_DNA"/>
</dbReference>
<accession>A0A1F6NYL5</accession>
<dbReference type="Proteomes" id="UP000178490">
    <property type="component" value="Unassembled WGS sequence"/>
</dbReference>
<dbReference type="AlphaFoldDB" id="A0A1F6NYL5"/>
<dbReference type="GO" id="GO:0016757">
    <property type="term" value="F:glycosyltransferase activity"/>
    <property type="evidence" value="ECO:0007669"/>
    <property type="project" value="InterPro"/>
</dbReference>
<evidence type="ECO:0000313" key="4">
    <source>
        <dbReference type="EMBL" id="OGH89006.1"/>
    </source>
</evidence>
<dbReference type="PANTHER" id="PTHR46401">
    <property type="entry name" value="GLYCOSYLTRANSFERASE WBBK-RELATED"/>
    <property type="match status" value="1"/>
</dbReference>
<dbReference type="PANTHER" id="PTHR46401:SF2">
    <property type="entry name" value="GLYCOSYLTRANSFERASE WBBK-RELATED"/>
    <property type="match status" value="1"/>
</dbReference>
<reference evidence="4 5" key="1">
    <citation type="journal article" date="2016" name="Nat. Commun.">
        <title>Thousands of microbial genomes shed light on interconnected biogeochemical processes in an aquifer system.</title>
        <authorList>
            <person name="Anantharaman K."/>
            <person name="Brown C.T."/>
            <person name="Hug L.A."/>
            <person name="Sharon I."/>
            <person name="Castelle C.J."/>
            <person name="Probst A.J."/>
            <person name="Thomas B.C."/>
            <person name="Singh A."/>
            <person name="Wilkins M.J."/>
            <person name="Karaoz U."/>
            <person name="Brodie E.L."/>
            <person name="Williams K.H."/>
            <person name="Hubbard S.S."/>
            <person name="Banfield J.F."/>
        </authorList>
    </citation>
    <scope>NUCLEOTIDE SEQUENCE [LARGE SCALE GENOMIC DNA]</scope>
</reference>
<dbReference type="Pfam" id="PF13439">
    <property type="entry name" value="Glyco_transf_4"/>
    <property type="match status" value="1"/>
</dbReference>
<keyword evidence="1" id="KW-0808">Transferase</keyword>
<dbReference type="InterPro" id="IPR028098">
    <property type="entry name" value="Glyco_trans_4-like_N"/>
</dbReference>
<gene>
    <name evidence="4" type="ORF">A2537_01170</name>
</gene>
<evidence type="ECO:0000313" key="5">
    <source>
        <dbReference type="Proteomes" id="UP000178490"/>
    </source>
</evidence>
<dbReference type="FunFam" id="3.40.50.2000:FF:000119">
    <property type="entry name" value="Glycosyl transferase group 1"/>
    <property type="match status" value="1"/>
</dbReference>
<evidence type="ECO:0000259" key="3">
    <source>
        <dbReference type="Pfam" id="PF13439"/>
    </source>
</evidence>